<keyword evidence="1" id="KW-0175">Coiled coil</keyword>
<feature type="coiled-coil region" evidence="1">
    <location>
        <begin position="47"/>
        <end position="81"/>
    </location>
</feature>
<organism evidence="2">
    <name type="scientific">Pseudomonas phage Aurca01</name>
    <dbReference type="NCBI Taxonomy" id="3138527"/>
    <lineage>
        <taxon>Viruses</taxon>
    </lineage>
</organism>
<gene>
    <name evidence="2" type="ORF">Aurca01_00038</name>
</gene>
<dbReference type="EMBL" id="PP179334">
    <property type="protein sequence ID" value="XAI71426.1"/>
    <property type="molecule type" value="Genomic_DNA"/>
</dbReference>
<evidence type="ECO:0000313" key="2">
    <source>
        <dbReference type="EMBL" id="XAI71426.1"/>
    </source>
</evidence>
<reference evidence="2" key="1">
    <citation type="journal article" date="2024" name="J. Gen. Virol.">
        <title>Novel phages of Pseudomonas syringae unveil numerous potential auxiliary metabolic genes.</title>
        <authorList>
            <person name="Feltin C."/>
            <person name="Garneau J.R."/>
            <person name="Morris C.E."/>
            <person name="Berard A."/>
            <person name="Torres-Barcelo C."/>
        </authorList>
    </citation>
    <scope>NUCLEOTIDE SEQUENCE</scope>
</reference>
<name>A0AAU6W477_9VIRU</name>
<proteinExistence type="predicted"/>
<protein>
    <submittedName>
        <fullName evidence="2">Uncharacterized protein</fullName>
    </submittedName>
</protein>
<accession>A0AAU6W477</accession>
<sequence>MNKAMLDLINTHPVGGAELQLRNKEPAPRPFISEHALNAAVLGAQNINSAISTIDELRQQLADVSNERDGLRAAHTELEQRAADVLIGLETVPLVHSMRFRAHKLEAALSKSAEVKS</sequence>
<evidence type="ECO:0000256" key="1">
    <source>
        <dbReference type="SAM" id="Coils"/>
    </source>
</evidence>